<gene>
    <name evidence="1" type="ORF">bsdtb5_07280</name>
</gene>
<dbReference type="AlphaFoldDB" id="A0A7R7IBC0"/>
<organism evidence="1 2">
    <name type="scientific">Anaeromicropila herbilytica</name>
    <dbReference type="NCBI Taxonomy" id="2785025"/>
    <lineage>
        <taxon>Bacteria</taxon>
        <taxon>Bacillati</taxon>
        <taxon>Bacillota</taxon>
        <taxon>Clostridia</taxon>
        <taxon>Lachnospirales</taxon>
        <taxon>Lachnospiraceae</taxon>
        <taxon>Anaeromicropila</taxon>
    </lineage>
</organism>
<proteinExistence type="predicted"/>
<keyword evidence="2" id="KW-1185">Reference proteome</keyword>
<accession>A0A7R7IBC0</accession>
<evidence type="ECO:0000313" key="1">
    <source>
        <dbReference type="EMBL" id="BCN29433.1"/>
    </source>
</evidence>
<dbReference type="EMBL" id="AP024169">
    <property type="protein sequence ID" value="BCN29433.1"/>
    <property type="molecule type" value="Genomic_DNA"/>
</dbReference>
<dbReference type="Proteomes" id="UP000595897">
    <property type="component" value="Chromosome"/>
</dbReference>
<name>A0A7R7IBC0_9FIRM</name>
<protein>
    <submittedName>
        <fullName evidence="1">Uncharacterized protein</fullName>
    </submittedName>
</protein>
<evidence type="ECO:0000313" key="2">
    <source>
        <dbReference type="Proteomes" id="UP000595897"/>
    </source>
</evidence>
<dbReference type="KEGG" id="ahb:bsdtb5_07280"/>
<reference evidence="1 2" key="1">
    <citation type="submission" date="2020-11" db="EMBL/GenBank/DDBJ databases">
        <title>Draft genome sequencing of a Lachnospiraceae strain isolated from anoxic soil subjected to BSD treatment.</title>
        <authorList>
            <person name="Uek A."/>
            <person name="Tonouchi A."/>
        </authorList>
    </citation>
    <scope>NUCLEOTIDE SEQUENCE [LARGE SCALE GENOMIC DNA]</scope>
    <source>
        <strain evidence="1 2">TB5</strain>
    </source>
</reference>
<sequence>MARVSWVTANLKEAGWQISGLTYRNHIRLCMRVSLPYKSKPNNYTESCMVNVADGWREGTCEYPGRSGWNALKEVTIIAR</sequence>